<proteinExistence type="predicted"/>
<gene>
    <name evidence="1" type="ORF">CLIB1444_02S07316</name>
</gene>
<accession>A0ACA9Y3Z9</accession>
<evidence type="ECO:0000313" key="2">
    <source>
        <dbReference type="Proteomes" id="UP001152531"/>
    </source>
</evidence>
<dbReference type="EMBL" id="CALSDN010000002">
    <property type="protein sequence ID" value="CAH6719384.1"/>
    <property type="molecule type" value="Genomic_DNA"/>
</dbReference>
<name>A0ACA9Y3Z9_9ASCO</name>
<keyword evidence="2" id="KW-1185">Reference proteome</keyword>
<organism evidence="1 2">
    <name type="scientific">[Candida] jaroonii</name>
    <dbReference type="NCBI Taxonomy" id="467808"/>
    <lineage>
        <taxon>Eukaryota</taxon>
        <taxon>Fungi</taxon>
        <taxon>Dikarya</taxon>
        <taxon>Ascomycota</taxon>
        <taxon>Saccharomycotina</taxon>
        <taxon>Pichiomycetes</taxon>
        <taxon>Debaryomycetaceae</taxon>
        <taxon>Yamadazyma</taxon>
    </lineage>
</organism>
<dbReference type="Proteomes" id="UP001152531">
    <property type="component" value="Unassembled WGS sequence"/>
</dbReference>
<comment type="caution">
    <text evidence="1">The sequence shown here is derived from an EMBL/GenBank/DDBJ whole genome shotgun (WGS) entry which is preliminary data.</text>
</comment>
<reference evidence="1" key="1">
    <citation type="submission" date="2022-06" db="EMBL/GenBank/DDBJ databases">
        <authorList>
            <person name="Legras J.-L."/>
            <person name="Devillers H."/>
            <person name="Grondin C."/>
        </authorList>
    </citation>
    <scope>NUCLEOTIDE SEQUENCE</scope>
    <source>
        <strain evidence="1">CLIB 1444</strain>
    </source>
</reference>
<evidence type="ECO:0000313" key="1">
    <source>
        <dbReference type="EMBL" id="CAH6719384.1"/>
    </source>
</evidence>
<protein>
    <submittedName>
        <fullName evidence="1">Uncharacterized protein</fullName>
    </submittedName>
</protein>
<sequence length="286" mass="33842">MSSIQPIAYNRFNNKFYILNNVTTHNAKAFIDEDSYRKFKDFRKSDRTVKDLQRQGFALPIFKSKHHTGLFCDYLLEINRAYPPTSGEFSDDNFVNFCKVKVVHRRPYIRYDFEIPGQTVILFHHKNYPFADFEFNGVRYRWIKLSHTDLLNHMDYKFILYELPRGKLTFLSESNRGTIDNNHPLLGNFLGRKWFGTIKDKELQQLTTSKKIGQFDLTDRNLLGVKKGQFEINSDTCIKSIKDIPDDIMLFLSMITLFKLEQDIADSRNKKRRNRNAMNAMNNNFM</sequence>